<keyword evidence="1" id="KW-0472">Membrane</keyword>
<keyword evidence="1" id="KW-1133">Transmembrane helix</keyword>
<keyword evidence="1" id="KW-0812">Transmembrane</keyword>
<proteinExistence type="predicted"/>
<dbReference type="Proteomes" id="UP000240218">
    <property type="component" value="Segment"/>
</dbReference>
<protein>
    <submittedName>
        <fullName evidence="2">Putative membrane protein</fullName>
    </submittedName>
</protein>
<organism evidence="2 3">
    <name type="scientific">Pectobacterium phage vB_PatP_CB1</name>
    <dbReference type="NCBI Taxonomy" id="1958917"/>
    <lineage>
        <taxon>Viruses</taxon>
        <taxon>Duplodnaviria</taxon>
        <taxon>Heunggongvirae</taxon>
        <taxon>Uroviricota</taxon>
        <taxon>Caudoviricetes</taxon>
        <taxon>Schitoviridae</taxon>
        <taxon>Cbunavirus</taxon>
        <taxon>Cbunavirus CB1</taxon>
    </lineage>
</organism>
<name>A0A2P0PAT8_9CAUD</name>
<evidence type="ECO:0000313" key="2">
    <source>
        <dbReference type="EMBL" id="ARB11823.1"/>
    </source>
</evidence>
<sequence>MDDGTDIGWLLAFLVLAFLCMIVLGCVDKYYLAG</sequence>
<feature type="transmembrane region" description="Helical" evidence="1">
    <location>
        <begin position="6"/>
        <end position="27"/>
    </location>
</feature>
<dbReference type="EMBL" id="KY514264">
    <property type="protein sequence ID" value="ARB11823.1"/>
    <property type="molecule type" value="Genomic_DNA"/>
</dbReference>
<evidence type="ECO:0000313" key="3">
    <source>
        <dbReference type="Proteomes" id="UP000240218"/>
    </source>
</evidence>
<reference evidence="2 3" key="1">
    <citation type="submission" date="2017-01" db="EMBL/GenBank/DDBJ databases">
        <title>Isolation and charaterisation of Pectobacterium phages.</title>
        <authorList>
            <person name="Buttimer C.T.H."/>
            <person name="Lucid A."/>
            <person name="Coffey A."/>
        </authorList>
    </citation>
    <scope>NUCLEOTIDE SEQUENCE [LARGE SCALE GENOMIC DNA]</scope>
</reference>
<evidence type="ECO:0000256" key="1">
    <source>
        <dbReference type="SAM" id="Phobius"/>
    </source>
</evidence>
<gene>
    <name evidence="2" type="ORF">CB1_96</name>
</gene>
<keyword evidence="3" id="KW-1185">Reference proteome</keyword>
<accession>A0A2P0PAT8</accession>